<reference evidence="3 4" key="1">
    <citation type="submission" date="2019-01" db="EMBL/GenBank/DDBJ databases">
        <title>Cytophagaceae bacterium strain CAR-16.</title>
        <authorList>
            <person name="Chen W.-M."/>
        </authorList>
    </citation>
    <scope>NUCLEOTIDE SEQUENCE [LARGE SCALE GENOMIC DNA]</scope>
    <source>
        <strain evidence="3 4">CAR-16</strain>
    </source>
</reference>
<dbReference type="AlphaFoldDB" id="A0A4Q1C071"/>
<keyword evidence="4" id="KW-1185">Reference proteome</keyword>
<evidence type="ECO:0000256" key="1">
    <source>
        <dbReference type="SAM" id="Phobius"/>
    </source>
</evidence>
<feature type="transmembrane region" description="Helical" evidence="1">
    <location>
        <begin position="78"/>
        <end position="96"/>
    </location>
</feature>
<evidence type="ECO:0000259" key="2">
    <source>
        <dbReference type="Pfam" id="PF02517"/>
    </source>
</evidence>
<gene>
    <name evidence="3" type="ORF">ESB04_06515</name>
</gene>
<keyword evidence="3" id="KW-0645">Protease</keyword>
<protein>
    <submittedName>
        <fullName evidence="3">CPBP family intramembrane metalloprotease</fullName>
    </submittedName>
</protein>
<feature type="transmembrane region" description="Helical" evidence="1">
    <location>
        <begin position="117"/>
        <end position="136"/>
    </location>
</feature>
<evidence type="ECO:0000313" key="4">
    <source>
        <dbReference type="Proteomes" id="UP000289455"/>
    </source>
</evidence>
<dbReference type="Proteomes" id="UP000289455">
    <property type="component" value="Unassembled WGS sequence"/>
</dbReference>
<dbReference type="GO" id="GO:0080120">
    <property type="term" value="P:CAAX-box protein maturation"/>
    <property type="evidence" value="ECO:0007669"/>
    <property type="project" value="UniProtKB-ARBA"/>
</dbReference>
<feature type="transmembrane region" description="Helical" evidence="1">
    <location>
        <begin position="257"/>
        <end position="274"/>
    </location>
</feature>
<keyword evidence="1" id="KW-1133">Transmembrane helix</keyword>
<dbReference type="PANTHER" id="PTHR43592:SF15">
    <property type="entry name" value="CAAX AMINO TERMINAL PROTEASE FAMILY PROTEIN"/>
    <property type="match status" value="1"/>
</dbReference>
<keyword evidence="3" id="KW-0482">Metalloprotease</keyword>
<dbReference type="GO" id="GO:0004175">
    <property type="term" value="F:endopeptidase activity"/>
    <property type="evidence" value="ECO:0007669"/>
    <property type="project" value="UniProtKB-ARBA"/>
</dbReference>
<feature type="transmembrane region" description="Helical" evidence="1">
    <location>
        <begin position="286"/>
        <end position="306"/>
    </location>
</feature>
<keyword evidence="1" id="KW-0472">Membrane</keyword>
<dbReference type="GO" id="GO:0006508">
    <property type="term" value="P:proteolysis"/>
    <property type="evidence" value="ECO:0007669"/>
    <property type="project" value="UniProtKB-KW"/>
</dbReference>
<name>A0A4Q1C071_9BACT</name>
<evidence type="ECO:0000313" key="3">
    <source>
        <dbReference type="EMBL" id="RXK49822.1"/>
    </source>
</evidence>
<dbReference type="EMBL" id="SDHY01000003">
    <property type="protein sequence ID" value="RXK49822.1"/>
    <property type="molecule type" value="Genomic_DNA"/>
</dbReference>
<dbReference type="OrthoDB" id="1523022at2"/>
<keyword evidence="3" id="KW-0378">Hydrolase</keyword>
<proteinExistence type="predicted"/>
<dbReference type="PANTHER" id="PTHR43592">
    <property type="entry name" value="CAAX AMINO TERMINAL PROTEASE"/>
    <property type="match status" value="1"/>
</dbReference>
<feature type="transmembrane region" description="Helical" evidence="1">
    <location>
        <begin position="178"/>
        <end position="197"/>
    </location>
</feature>
<accession>A0A4Q1C071</accession>
<dbReference type="RefSeq" id="WP_129026919.1">
    <property type="nucleotide sequence ID" value="NZ_SDHY01000003.1"/>
</dbReference>
<dbReference type="InterPro" id="IPR003675">
    <property type="entry name" value="Rce1/LyrA-like_dom"/>
</dbReference>
<feature type="transmembrane region" description="Helical" evidence="1">
    <location>
        <begin position="233"/>
        <end position="250"/>
    </location>
</feature>
<feature type="domain" description="CAAX prenyl protease 2/Lysostaphin resistance protein A-like" evidence="2">
    <location>
        <begin position="178"/>
        <end position="265"/>
    </location>
</feature>
<sequence>MEENYISGPARWFGLISKLLSLLGFFLLGSFLGQFFGLMAVVLILEIPADNVPEFQKLMLDFMANPEKYQDGFKGVMALQWFVSLFSFVGGTWAYLRFIEKRTLYDLSPITAPSLRIFSWAIIALLVSIPLMEFIIEWNQSIILPPGYEALETWMRASEDNMARLTKFLLNFETPMDFVTALAVIAGMAAIGEELFFRGALQNLFERHLGNAHAAIWLSAAIFSFIHFQFYGFIPRMILGAFFGYLYVWFRNIWLPILAHFFNNAWTLTLSYLHQEKVIDLDPEQVGEVIPFWSSVVSLIFFIYYIRLLHQQKEEEL</sequence>
<keyword evidence="1" id="KW-0812">Transmembrane</keyword>
<dbReference type="GO" id="GO:0008237">
    <property type="term" value="F:metallopeptidase activity"/>
    <property type="evidence" value="ECO:0007669"/>
    <property type="project" value="UniProtKB-KW"/>
</dbReference>
<feature type="transmembrane region" description="Helical" evidence="1">
    <location>
        <begin position="209"/>
        <end position="227"/>
    </location>
</feature>
<feature type="transmembrane region" description="Helical" evidence="1">
    <location>
        <begin position="20"/>
        <end position="45"/>
    </location>
</feature>
<organism evidence="3 4">
    <name type="scientific">Aquirufa rosea</name>
    <dbReference type="NCBI Taxonomy" id="2509241"/>
    <lineage>
        <taxon>Bacteria</taxon>
        <taxon>Pseudomonadati</taxon>
        <taxon>Bacteroidota</taxon>
        <taxon>Cytophagia</taxon>
        <taxon>Cytophagales</taxon>
        <taxon>Flectobacillaceae</taxon>
        <taxon>Aquirufa</taxon>
    </lineage>
</organism>
<dbReference type="Pfam" id="PF02517">
    <property type="entry name" value="Rce1-like"/>
    <property type="match status" value="1"/>
</dbReference>
<comment type="caution">
    <text evidence="3">The sequence shown here is derived from an EMBL/GenBank/DDBJ whole genome shotgun (WGS) entry which is preliminary data.</text>
</comment>